<evidence type="ECO:0000259" key="3">
    <source>
        <dbReference type="PROSITE" id="PS50941"/>
    </source>
</evidence>
<dbReference type="AlphaFoldDB" id="A0A6G1HSQ8"/>
<dbReference type="PROSITE" id="PS50941">
    <property type="entry name" value="CHIT_BIND_I_2"/>
    <property type="match status" value="1"/>
</dbReference>
<evidence type="ECO:0000256" key="2">
    <source>
        <dbReference type="PROSITE-ProRule" id="PRU00261"/>
    </source>
</evidence>
<protein>
    <recommendedName>
        <fullName evidence="3">Chitin-binding type-1 domain-containing protein</fullName>
    </recommendedName>
</protein>
<dbReference type="Gene3D" id="3.30.60.10">
    <property type="entry name" value="Endochitinase-like"/>
    <property type="match status" value="1"/>
</dbReference>
<comment type="caution">
    <text evidence="2">Lacks conserved residue(s) required for the propagation of feature annotation.</text>
</comment>
<dbReference type="SUPFAM" id="SSF57016">
    <property type="entry name" value="Plant lectins/antimicrobial peptides"/>
    <property type="match status" value="1"/>
</dbReference>
<evidence type="ECO:0000313" key="5">
    <source>
        <dbReference type="Proteomes" id="UP000799640"/>
    </source>
</evidence>
<proteinExistence type="predicted"/>
<keyword evidence="5" id="KW-1185">Reference proteome</keyword>
<accession>A0A6G1HSQ8</accession>
<dbReference type="OrthoDB" id="5985073at2759"/>
<dbReference type="EMBL" id="ML996698">
    <property type="protein sequence ID" value="KAF2398954.1"/>
    <property type="molecule type" value="Genomic_DNA"/>
</dbReference>
<dbReference type="InterPro" id="IPR036861">
    <property type="entry name" value="Endochitinase-like_sf"/>
</dbReference>
<dbReference type="GO" id="GO:0008061">
    <property type="term" value="F:chitin binding"/>
    <property type="evidence" value="ECO:0007669"/>
    <property type="project" value="UniProtKB-UniRule"/>
</dbReference>
<gene>
    <name evidence="4" type="ORF">EJ06DRAFT_557493</name>
</gene>
<evidence type="ECO:0000256" key="1">
    <source>
        <dbReference type="ARBA" id="ARBA00022669"/>
    </source>
</evidence>
<keyword evidence="2" id="KW-1015">Disulfide bond</keyword>
<feature type="domain" description="Chitin-binding type-1" evidence="3">
    <location>
        <begin position="23"/>
        <end position="70"/>
    </location>
</feature>
<name>A0A6G1HSQ8_9PEZI</name>
<keyword evidence="1 2" id="KW-0147">Chitin-binding</keyword>
<sequence>MTGTASSATDTPPVPTLPGVSLDGTCGMPMGYTCAGSGYGRCCSRWGYCGEGGSYCGQGICTTESGSCALEAPVPAPVASLPPMSRVVVGPSGVSVVGEAMETVTVCSALVRRRI</sequence>
<reference evidence="4" key="1">
    <citation type="journal article" date="2020" name="Stud. Mycol.">
        <title>101 Dothideomycetes genomes: a test case for predicting lifestyles and emergence of pathogens.</title>
        <authorList>
            <person name="Haridas S."/>
            <person name="Albert R."/>
            <person name="Binder M."/>
            <person name="Bloem J."/>
            <person name="Labutti K."/>
            <person name="Salamov A."/>
            <person name="Andreopoulos B."/>
            <person name="Baker S."/>
            <person name="Barry K."/>
            <person name="Bills G."/>
            <person name="Bluhm B."/>
            <person name="Cannon C."/>
            <person name="Castanera R."/>
            <person name="Culley D."/>
            <person name="Daum C."/>
            <person name="Ezra D."/>
            <person name="Gonzalez J."/>
            <person name="Henrissat B."/>
            <person name="Kuo A."/>
            <person name="Liang C."/>
            <person name="Lipzen A."/>
            <person name="Lutzoni F."/>
            <person name="Magnuson J."/>
            <person name="Mondo S."/>
            <person name="Nolan M."/>
            <person name="Ohm R."/>
            <person name="Pangilinan J."/>
            <person name="Park H.-J."/>
            <person name="Ramirez L."/>
            <person name="Alfaro M."/>
            <person name="Sun H."/>
            <person name="Tritt A."/>
            <person name="Yoshinaga Y."/>
            <person name="Zwiers L.-H."/>
            <person name="Turgeon B."/>
            <person name="Goodwin S."/>
            <person name="Spatafora J."/>
            <person name="Crous P."/>
            <person name="Grigoriev I."/>
        </authorList>
    </citation>
    <scope>NUCLEOTIDE SEQUENCE</scope>
    <source>
        <strain evidence="4">CBS 262.69</strain>
    </source>
</reference>
<dbReference type="InterPro" id="IPR001002">
    <property type="entry name" value="Chitin-bd_1"/>
</dbReference>
<evidence type="ECO:0000313" key="4">
    <source>
        <dbReference type="EMBL" id="KAF2398954.1"/>
    </source>
</evidence>
<feature type="disulfide bond" evidence="2">
    <location>
        <begin position="42"/>
        <end position="56"/>
    </location>
</feature>
<organism evidence="4 5">
    <name type="scientific">Trichodelitschia bisporula</name>
    <dbReference type="NCBI Taxonomy" id="703511"/>
    <lineage>
        <taxon>Eukaryota</taxon>
        <taxon>Fungi</taxon>
        <taxon>Dikarya</taxon>
        <taxon>Ascomycota</taxon>
        <taxon>Pezizomycotina</taxon>
        <taxon>Dothideomycetes</taxon>
        <taxon>Dothideomycetes incertae sedis</taxon>
        <taxon>Phaeotrichales</taxon>
        <taxon>Phaeotrichaceae</taxon>
        <taxon>Trichodelitschia</taxon>
    </lineage>
</organism>
<dbReference type="Proteomes" id="UP000799640">
    <property type="component" value="Unassembled WGS sequence"/>
</dbReference>